<dbReference type="InterPro" id="IPR014100">
    <property type="entry name" value="GTP-bd_Obg/CgtA"/>
</dbReference>
<dbReference type="HAMAP" id="MF_01454">
    <property type="entry name" value="GTPase_Obg"/>
    <property type="match status" value="1"/>
</dbReference>
<comment type="cofactor">
    <cofactor evidence="8">
        <name>Mg(2+)</name>
        <dbReference type="ChEBI" id="CHEBI:18420"/>
    </cofactor>
</comment>
<dbReference type="InterPro" id="IPR006074">
    <property type="entry name" value="GTP1-OBG_CS"/>
</dbReference>
<keyword evidence="4 8" id="KW-0547">Nucleotide-binding</keyword>
<dbReference type="NCBIfam" id="NF008956">
    <property type="entry name" value="PRK12299.1"/>
    <property type="match status" value="1"/>
</dbReference>
<feature type="binding site" evidence="8">
    <location>
        <begin position="315"/>
        <end position="317"/>
    </location>
    <ligand>
        <name>GTP</name>
        <dbReference type="ChEBI" id="CHEBI:37565"/>
    </ligand>
</feature>
<keyword evidence="2 8" id="KW-0963">Cytoplasm</keyword>
<dbReference type="PRINTS" id="PR00326">
    <property type="entry name" value="GTP1OBG"/>
</dbReference>
<comment type="subunit">
    <text evidence="8">Monomer.</text>
</comment>
<reference evidence="12 13" key="1">
    <citation type="submission" date="2015-11" db="EMBL/GenBank/DDBJ databases">
        <title>Exploring the genomic traits of fungus-feeding bacterial genus Collimonas.</title>
        <authorList>
            <person name="Song C."/>
            <person name="Schmidt R."/>
            <person name="de Jager V."/>
            <person name="Krzyzanowska D."/>
            <person name="Jongedijk E."/>
            <person name="Cankar K."/>
            <person name="Beekwilder J."/>
            <person name="van Veen A."/>
            <person name="de Boer W."/>
            <person name="van Veen J.A."/>
            <person name="Garbeva P."/>
        </authorList>
    </citation>
    <scope>NUCLEOTIDE SEQUENCE [LARGE SCALE GENOMIC DNA]</scope>
    <source>
        <strain evidence="12 13">Ter282</strain>
    </source>
</reference>
<proteinExistence type="inferred from homology"/>
<comment type="caution">
    <text evidence="8">Lacks conserved residue(s) required for the propagation of feature annotation.</text>
</comment>
<dbReference type="PROSITE" id="PS51883">
    <property type="entry name" value="OBG"/>
    <property type="match status" value="1"/>
</dbReference>
<dbReference type="PANTHER" id="PTHR11702">
    <property type="entry name" value="DEVELOPMENTALLY REGULATED GTP-BINDING PROTEIN-RELATED"/>
    <property type="match status" value="1"/>
</dbReference>
<dbReference type="GO" id="GO:0005737">
    <property type="term" value="C:cytoplasm"/>
    <property type="evidence" value="ECO:0007669"/>
    <property type="project" value="UniProtKB-SubCell"/>
</dbReference>
<dbReference type="CDD" id="cd01898">
    <property type="entry name" value="Obg"/>
    <property type="match status" value="1"/>
</dbReference>
<dbReference type="EMBL" id="CP013235">
    <property type="protein sequence ID" value="AMP11651.1"/>
    <property type="molecule type" value="Genomic_DNA"/>
</dbReference>
<keyword evidence="5 8" id="KW-0378">Hydrolase</keyword>
<evidence type="ECO:0000313" key="12">
    <source>
        <dbReference type="EMBL" id="AMP11651.1"/>
    </source>
</evidence>
<evidence type="ECO:0000256" key="6">
    <source>
        <dbReference type="ARBA" id="ARBA00022842"/>
    </source>
</evidence>
<dbReference type="Gene3D" id="3.40.50.300">
    <property type="entry name" value="P-loop containing nucleotide triphosphate hydrolases"/>
    <property type="match status" value="1"/>
</dbReference>
<feature type="region of interest" description="Disordered" evidence="9">
    <location>
        <begin position="128"/>
        <end position="149"/>
    </location>
</feature>
<name>A0A127PVD4_9BURK</name>
<comment type="subcellular location">
    <subcellularLocation>
        <location evidence="8">Cytoplasm</location>
    </subcellularLocation>
</comment>
<dbReference type="PIRSF" id="PIRSF002401">
    <property type="entry name" value="GTP_bd_Obg/CgtA"/>
    <property type="match status" value="1"/>
</dbReference>
<dbReference type="GO" id="GO:0005525">
    <property type="term" value="F:GTP binding"/>
    <property type="evidence" value="ECO:0007669"/>
    <property type="project" value="UniProtKB-UniRule"/>
</dbReference>
<dbReference type="PROSITE" id="PS51710">
    <property type="entry name" value="G_OBG"/>
    <property type="match status" value="1"/>
</dbReference>
<feature type="binding site" evidence="8">
    <location>
        <begin position="213"/>
        <end position="216"/>
    </location>
    <ligand>
        <name>GTP</name>
        <dbReference type="ChEBI" id="CHEBI:37565"/>
    </ligand>
</feature>
<dbReference type="Pfam" id="PF01926">
    <property type="entry name" value="MMR_HSR1"/>
    <property type="match status" value="1"/>
</dbReference>
<keyword evidence="7 8" id="KW-0342">GTP-binding</keyword>
<keyword evidence="3 8" id="KW-0479">Metal-binding</keyword>
<dbReference type="GO" id="GO:0000287">
    <property type="term" value="F:magnesium ion binding"/>
    <property type="evidence" value="ECO:0007669"/>
    <property type="project" value="InterPro"/>
</dbReference>
<evidence type="ECO:0000256" key="4">
    <source>
        <dbReference type="ARBA" id="ARBA00022741"/>
    </source>
</evidence>
<dbReference type="Pfam" id="PF01018">
    <property type="entry name" value="GTP1_OBG"/>
    <property type="match status" value="1"/>
</dbReference>
<evidence type="ECO:0000259" key="11">
    <source>
        <dbReference type="PROSITE" id="PS51883"/>
    </source>
</evidence>
<dbReference type="PATRIC" id="fig|279058.17.peg.4303"/>
<protein>
    <recommendedName>
        <fullName evidence="8">GTPase Obg</fullName>
        <ecNumber evidence="8">3.6.5.-</ecNumber>
    </recommendedName>
    <alternativeName>
        <fullName evidence="8">GTP-binding protein Obg</fullName>
    </alternativeName>
</protein>
<evidence type="ECO:0000256" key="1">
    <source>
        <dbReference type="ARBA" id="ARBA00007699"/>
    </source>
</evidence>
<dbReference type="NCBIfam" id="TIGR02729">
    <property type="entry name" value="Obg_CgtA"/>
    <property type="match status" value="1"/>
</dbReference>
<feature type="binding site" evidence="8">
    <location>
        <position position="173"/>
    </location>
    <ligand>
        <name>Mg(2+)</name>
        <dbReference type="ChEBI" id="CHEBI:18420"/>
    </ligand>
</feature>
<dbReference type="PROSITE" id="PS00905">
    <property type="entry name" value="GTP1_OBG"/>
    <property type="match status" value="1"/>
</dbReference>
<evidence type="ECO:0000256" key="5">
    <source>
        <dbReference type="ARBA" id="ARBA00022801"/>
    </source>
</evidence>
<evidence type="ECO:0000256" key="7">
    <source>
        <dbReference type="ARBA" id="ARBA00023134"/>
    </source>
</evidence>
<dbReference type="InterPro" id="IPR031167">
    <property type="entry name" value="G_OBG"/>
</dbReference>
<dbReference type="InterPro" id="IPR045086">
    <property type="entry name" value="OBG_GTPase"/>
</dbReference>
<evidence type="ECO:0000256" key="2">
    <source>
        <dbReference type="ARBA" id="ARBA00022490"/>
    </source>
</evidence>
<evidence type="ECO:0000313" key="13">
    <source>
        <dbReference type="Proteomes" id="UP000071778"/>
    </source>
</evidence>
<feature type="domain" description="OBG-type G" evidence="10">
    <location>
        <begin position="160"/>
        <end position="334"/>
    </location>
</feature>
<dbReference type="SUPFAM" id="SSF82051">
    <property type="entry name" value="Obg GTP-binding protein N-terminal domain"/>
    <property type="match status" value="1"/>
</dbReference>
<dbReference type="GO" id="GO:0003924">
    <property type="term" value="F:GTPase activity"/>
    <property type="evidence" value="ECO:0007669"/>
    <property type="project" value="UniProtKB-UniRule"/>
</dbReference>
<dbReference type="SUPFAM" id="SSF52540">
    <property type="entry name" value="P-loop containing nucleoside triphosphate hydrolases"/>
    <property type="match status" value="1"/>
</dbReference>
<organism evidence="12 13">
    <name type="scientific">Collimonas arenae</name>
    <dbReference type="NCBI Taxonomy" id="279058"/>
    <lineage>
        <taxon>Bacteria</taxon>
        <taxon>Pseudomonadati</taxon>
        <taxon>Pseudomonadota</taxon>
        <taxon>Betaproteobacteria</taxon>
        <taxon>Burkholderiales</taxon>
        <taxon>Oxalobacteraceae</taxon>
        <taxon>Collimonas</taxon>
    </lineage>
</organism>
<sequence>MKFIDEAKIEVIAGDGGNGVASFCREKFRPFGGPDGGDGGVGGSIWAVADRNINTLVDYRFSKMHRAGRGENGRGSDCYGKGADDIKLRMPVGTLIVDINTGEAIADLTDHGQEVLLAKGGEGGWGNIHFKSSTNRAPRQKSDGKEGERRELRLELKVLADVGLLGQPNAGKSTFITAVSNARPKIADYPFTTLHPNLGVVRVSHEKSFVIADIPGLIEGAAEGAGLGIQFLKHLQRTGLLLHIVDLAPFEDTVDPVKEAKAIVKELKKYDQSLFDKPRWLVLNKIDVIPEGERAKRVKDFIKRFGWKGPVFEISALNRDGCQELVTEIYGYLAEKRQQETRSEETHMVAEAQAILSIDPDDPRFKILD</sequence>
<feature type="binding site" evidence="8">
    <location>
        <begin position="284"/>
        <end position="287"/>
    </location>
    <ligand>
        <name>GTP</name>
        <dbReference type="ChEBI" id="CHEBI:37565"/>
    </ligand>
</feature>
<evidence type="ECO:0000259" key="10">
    <source>
        <dbReference type="PROSITE" id="PS51710"/>
    </source>
</evidence>
<comment type="function">
    <text evidence="8">An essential GTPase which binds GTP, GDP and possibly (p)ppGpp with moderate affinity, with high nucleotide exchange rates and a fairly low GTP hydrolysis rate. Plays a role in control of the cell cycle, stress response, ribosome biogenesis and in those bacteria that undergo differentiation, in morphogenesis control.</text>
</comment>
<dbReference type="GO" id="GO:0042254">
    <property type="term" value="P:ribosome biogenesis"/>
    <property type="evidence" value="ECO:0007669"/>
    <property type="project" value="UniProtKB-UniRule"/>
</dbReference>
<dbReference type="EC" id="3.6.5.-" evidence="8"/>
<evidence type="ECO:0000256" key="9">
    <source>
        <dbReference type="SAM" id="MobiDB-lite"/>
    </source>
</evidence>
<gene>
    <name evidence="12" type="primary">cgtA</name>
    <name evidence="8" type="synonym">obg</name>
    <name evidence="12" type="ORF">CAter282_3982</name>
</gene>
<evidence type="ECO:0000256" key="3">
    <source>
        <dbReference type="ARBA" id="ARBA00022723"/>
    </source>
</evidence>
<feature type="binding site" evidence="8">
    <location>
        <position position="193"/>
    </location>
    <ligand>
        <name>Mg(2+)</name>
        <dbReference type="ChEBI" id="CHEBI:18420"/>
    </ligand>
</feature>
<evidence type="ECO:0000256" key="8">
    <source>
        <dbReference type="HAMAP-Rule" id="MF_01454"/>
    </source>
</evidence>
<dbReference type="PANTHER" id="PTHR11702:SF31">
    <property type="entry name" value="MITOCHONDRIAL RIBOSOME-ASSOCIATED GTPASE 2"/>
    <property type="match status" value="1"/>
</dbReference>
<comment type="similarity">
    <text evidence="1 8">Belongs to the TRAFAC class OBG-HflX-like GTPase superfamily. OBG GTPase family.</text>
</comment>
<dbReference type="NCBIfam" id="NF008955">
    <property type="entry name" value="PRK12297.1"/>
    <property type="match status" value="1"/>
</dbReference>
<dbReference type="Proteomes" id="UP000071778">
    <property type="component" value="Chromosome"/>
</dbReference>
<dbReference type="FunFam" id="2.70.210.12:FF:000001">
    <property type="entry name" value="GTPase Obg"/>
    <property type="match status" value="1"/>
</dbReference>
<dbReference type="InterPro" id="IPR006169">
    <property type="entry name" value="GTP1_OBG_dom"/>
</dbReference>
<dbReference type="GO" id="GO:0043022">
    <property type="term" value="F:ribosome binding"/>
    <property type="evidence" value="ECO:0007669"/>
    <property type="project" value="UniProtKB-ARBA"/>
</dbReference>
<feature type="compositionally biased region" description="Basic and acidic residues" evidence="9">
    <location>
        <begin position="140"/>
        <end position="149"/>
    </location>
</feature>
<feature type="binding site" evidence="8">
    <location>
        <begin position="191"/>
        <end position="195"/>
    </location>
    <ligand>
        <name>GTP</name>
        <dbReference type="ChEBI" id="CHEBI:37565"/>
    </ligand>
</feature>
<dbReference type="OrthoDB" id="9807318at2"/>
<keyword evidence="13" id="KW-1185">Reference proteome</keyword>
<dbReference type="InterPro" id="IPR036726">
    <property type="entry name" value="GTP1_OBG_dom_sf"/>
</dbReference>
<dbReference type="RefSeq" id="WP_061534588.1">
    <property type="nucleotide sequence ID" value="NZ_CP013233.1"/>
</dbReference>
<dbReference type="AlphaFoldDB" id="A0A127PVD4"/>
<keyword evidence="6 8" id="KW-0460">Magnesium</keyword>
<dbReference type="NCBIfam" id="NF008954">
    <property type="entry name" value="PRK12296.1"/>
    <property type="match status" value="1"/>
</dbReference>
<dbReference type="Gene3D" id="2.70.210.12">
    <property type="entry name" value="GTP1/OBG domain"/>
    <property type="match status" value="1"/>
</dbReference>
<dbReference type="InterPro" id="IPR006073">
    <property type="entry name" value="GTP-bd"/>
</dbReference>
<dbReference type="InterPro" id="IPR027417">
    <property type="entry name" value="P-loop_NTPase"/>
</dbReference>
<feature type="domain" description="Obg" evidence="11">
    <location>
        <begin position="1"/>
        <end position="159"/>
    </location>
</feature>
<accession>A0A127PVD4</accession>